<dbReference type="InterPro" id="IPR002347">
    <property type="entry name" value="SDR_fam"/>
</dbReference>
<gene>
    <name evidence="5" type="ORF">SADO_10459</name>
</gene>
<comment type="similarity">
    <text evidence="1 3">Belongs to the short-chain dehydrogenases/reductases (SDR) family.</text>
</comment>
<dbReference type="PROSITE" id="PS00061">
    <property type="entry name" value="ADH_SHORT"/>
    <property type="match status" value="1"/>
</dbReference>
<dbReference type="InterPro" id="IPR036291">
    <property type="entry name" value="NAD(P)-bd_dom_sf"/>
</dbReference>
<keyword evidence="2" id="KW-0560">Oxidoreductase</keyword>
<feature type="domain" description="Ketoreductase" evidence="4">
    <location>
        <begin position="7"/>
        <end position="189"/>
    </location>
</feature>
<dbReference type="SUPFAM" id="SSF51735">
    <property type="entry name" value="NAD(P)-binding Rossmann-fold domains"/>
    <property type="match status" value="1"/>
</dbReference>
<dbReference type="PRINTS" id="PR00080">
    <property type="entry name" value="SDRFAMILY"/>
</dbReference>
<dbReference type="InterPro" id="IPR020904">
    <property type="entry name" value="Sc_DH/Rdtase_CS"/>
</dbReference>
<comment type="caution">
    <text evidence="5">The sequence shown here is derived from an EMBL/GenBank/DDBJ whole genome shotgun (WGS) entry which is preliminary data.</text>
</comment>
<dbReference type="Gene3D" id="3.40.50.720">
    <property type="entry name" value="NAD(P)-binding Rossmann-like Domain"/>
    <property type="match status" value="1"/>
</dbReference>
<name>A0ABV2B1A6_9GAMM</name>
<dbReference type="SMART" id="SM00822">
    <property type="entry name" value="PKS_KR"/>
    <property type="match status" value="1"/>
</dbReference>
<reference evidence="5 6" key="1">
    <citation type="submission" date="2013-03" db="EMBL/GenBank/DDBJ databases">
        <title>Salinisphaera dokdonensis CL-ES53 Genome Sequencing.</title>
        <authorList>
            <person name="Li C."/>
            <person name="Lai Q."/>
            <person name="Shao Z."/>
        </authorList>
    </citation>
    <scope>NUCLEOTIDE SEQUENCE [LARGE SCALE GENOMIC DNA]</scope>
    <source>
        <strain evidence="5 6">CL-ES53</strain>
    </source>
</reference>
<evidence type="ECO:0000256" key="3">
    <source>
        <dbReference type="RuleBase" id="RU000363"/>
    </source>
</evidence>
<evidence type="ECO:0000256" key="2">
    <source>
        <dbReference type="ARBA" id="ARBA00023002"/>
    </source>
</evidence>
<protein>
    <submittedName>
        <fullName evidence="5">Short-chain dehydrogenase/reductase SDR</fullName>
    </submittedName>
</protein>
<dbReference type="Pfam" id="PF00106">
    <property type="entry name" value="adh_short"/>
    <property type="match status" value="1"/>
</dbReference>
<evidence type="ECO:0000313" key="5">
    <source>
        <dbReference type="EMBL" id="MES1929672.1"/>
    </source>
</evidence>
<sequence>MKNLNNKVVVITGAGSGIGRSLAEQCARRGAKLALCDVNAEGLAKTRANCGSAPVLTDTVDVSDRAAMDAFRDRVVAEYGRVDLVVNNAGVAHSQTIENTSYEDFEWIMGINFWGVVHGTKAFMPELKKNAGSALVNISSVFGIISVPTQGTYNATKFAVRGFTEALRHETADSGLHVMCVHPGGIKTGIAHAARFYVGPDGSSDQSKTATEFVDKLARTTPDQAARKILSDLAKKRGRCLIGVDAQIISAISRLVPVNYWRLMGRLIPS</sequence>
<evidence type="ECO:0000313" key="6">
    <source>
        <dbReference type="Proteomes" id="UP001460888"/>
    </source>
</evidence>
<keyword evidence="6" id="KW-1185">Reference proteome</keyword>
<dbReference type="InterPro" id="IPR057326">
    <property type="entry name" value="KR_dom"/>
</dbReference>
<dbReference type="RefSeq" id="WP_353111178.1">
    <property type="nucleotide sequence ID" value="NZ_APND01000003.1"/>
</dbReference>
<dbReference type="PANTHER" id="PTHR43391:SF82">
    <property type="entry name" value="OXIDOREDUCTASE SADH-RELATED"/>
    <property type="match status" value="1"/>
</dbReference>
<dbReference type="PANTHER" id="PTHR43391">
    <property type="entry name" value="RETINOL DEHYDROGENASE-RELATED"/>
    <property type="match status" value="1"/>
</dbReference>
<accession>A0ABV2B1A6</accession>
<dbReference type="PRINTS" id="PR00081">
    <property type="entry name" value="GDHRDH"/>
</dbReference>
<dbReference type="EMBL" id="APND01000003">
    <property type="protein sequence ID" value="MES1929672.1"/>
    <property type="molecule type" value="Genomic_DNA"/>
</dbReference>
<dbReference type="Proteomes" id="UP001460888">
    <property type="component" value="Unassembled WGS sequence"/>
</dbReference>
<proteinExistence type="inferred from homology"/>
<organism evidence="5 6">
    <name type="scientific">Salinisphaera dokdonensis CL-ES53</name>
    <dbReference type="NCBI Taxonomy" id="1304272"/>
    <lineage>
        <taxon>Bacteria</taxon>
        <taxon>Pseudomonadati</taxon>
        <taxon>Pseudomonadota</taxon>
        <taxon>Gammaproteobacteria</taxon>
        <taxon>Salinisphaerales</taxon>
        <taxon>Salinisphaeraceae</taxon>
        <taxon>Salinisphaera</taxon>
    </lineage>
</organism>
<evidence type="ECO:0000259" key="4">
    <source>
        <dbReference type="SMART" id="SM00822"/>
    </source>
</evidence>
<evidence type="ECO:0000256" key="1">
    <source>
        <dbReference type="ARBA" id="ARBA00006484"/>
    </source>
</evidence>